<comment type="caution">
    <text evidence="1">The sequence shown here is derived from an EMBL/GenBank/DDBJ whole genome shotgun (WGS) entry which is preliminary data.</text>
</comment>
<dbReference type="RefSeq" id="WP_155267815.1">
    <property type="nucleotide sequence ID" value="NZ_JEOB01000004.1"/>
</dbReference>
<name>A0A011UAK9_RUMAL</name>
<sequence>MTTAKFHIVLRVVKRRMENGESLEDILASYPALSEEEKEQIREAVNGNG</sequence>
<accession>A0A011UAK9</accession>
<dbReference type="PATRIC" id="fig|1341156.4.peg.2502"/>
<evidence type="ECO:0000313" key="2">
    <source>
        <dbReference type="Proteomes" id="UP000021369"/>
    </source>
</evidence>
<gene>
    <name evidence="1" type="ORF">RASY3_14175</name>
</gene>
<dbReference type="Proteomes" id="UP000021369">
    <property type="component" value="Unassembled WGS sequence"/>
</dbReference>
<protein>
    <submittedName>
        <fullName evidence="1">Antitoxin</fullName>
    </submittedName>
</protein>
<proteinExistence type="predicted"/>
<dbReference type="AlphaFoldDB" id="A0A011UAK9"/>
<organism evidence="1 2">
    <name type="scientific">Ruminococcus albus SY3</name>
    <dbReference type="NCBI Taxonomy" id="1341156"/>
    <lineage>
        <taxon>Bacteria</taxon>
        <taxon>Bacillati</taxon>
        <taxon>Bacillota</taxon>
        <taxon>Clostridia</taxon>
        <taxon>Eubacteriales</taxon>
        <taxon>Oscillospiraceae</taxon>
        <taxon>Ruminococcus</taxon>
    </lineage>
</organism>
<dbReference type="EMBL" id="JEOB01000004">
    <property type="protein sequence ID" value="EXM37639.1"/>
    <property type="molecule type" value="Genomic_DNA"/>
</dbReference>
<evidence type="ECO:0000313" key="1">
    <source>
        <dbReference type="EMBL" id="EXM37639.1"/>
    </source>
</evidence>
<keyword evidence="2" id="KW-1185">Reference proteome</keyword>
<reference evidence="1 2" key="1">
    <citation type="submission" date="2013-06" db="EMBL/GenBank/DDBJ databases">
        <title>Rumen cellulosomics: divergent fiber-degrading strategies revealed by comparative genome-wide analysis of six Ruminococcal strains.</title>
        <authorList>
            <person name="Dassa B."/>
            <person name="Borovok I."/>
            <person name="Lamed R."/>
            <person name="Flint H."/>
            <person name="Yeoman C.J."/>
            <person name="White B."/>
            <person name="Bayer E.A."/>
        </authorList>
    </citation>
    <scope>NUCLEOTIDE SEQUENCE [LARGE SCALE GENOMIC DNA]</scope>
    <source>
        <strain evidence="1 2">SY3</strain>
    </source>
</reference>
<dbReference type="OrthoDB" id="9972021at2"/>